<dbReference type="InterPro" id="IPR015915">
    <property type="entry name" value="Kelch-typ_b-propeller"/>
</dbReference>
<dbReference type="EMBL" id="JAMYWD010000001">
    <property type="protein sequence ID" value="KAJ4981960.1"/>
    <property type="molecule type" value="Genomic_DNA"/>
</dbReference>
<organism evidence="3 4">
    <name type="scientific">Protea cynaroides</name>
    <dbReference type="NCBI Taxonomy" id="273540"/>
    <lineage>
        <taxon>Eukaryota</taxon>
        <taxon>Viridiplantae</taxon>
        <taxon>Streptophyta</taxon>
        <taxon>Embryophyta</taxon>
        <taxon>Tracheophyta</taxon>
        <taxon>Spermatophyta</taxon>
        <taxon>Magnoliopsida</taxon>
        <taxon>Proteales</taxon>
        <taxon>Proteaceae</taxon>
        <taxon>Protea</taxon>
    </lineage>
</organism>
<dbReference type="Proteomes" id="UP001141806">
    <property type="component" value="Unassembled WGS sequence"/>
</dbReference>
<comment type="caution">
    <text evidence="3">The sequence shown here is derived from an EMBL/GenBank/DDBJ whole genome shotgun (WGS) entry which is preliminary data.</text>
</comment>
<dbReference type="Gene3D" id="2.120.10.80">
    <property type="entry name" value="Kelch-type beta propeller"/>
    <property type="match status" value="1"/>
</dbReference>
<gene>
    <name evidence="3" type="ORF">NE237_032797</name>
</gene>
<dbReference type="SUPFAM" id="SSF117281">
    <property type="entry name" value="Kelch motif"/>
    <property type="match status" value="1"/>
</dbReference>
<accession>A0A9Q0R3W8</accession>
<dbReference type="InterPro" id="IPR052439">
    <property type="entry name" value="F-box/Kelch-repeat"/>
</dbReference>
<reference evidence="3" key="1">
    <citation type="journal article" date="2023" name="Plant J.">
        <title>The genome of the king protea, Protea cynaroides.</title>
        <authorList>
            <person name="Chang J."/>
            <person name="Duong T.A."/>
            <person name="Schoeman C."/>
            <person name="Ma X."/>
            <person name="Roodt D."/>
            <person name="Barker N."/>
            <person name="Li Z."/>
            <person name="Van de Peer Y."/>
            <person name="Mizrachi E."/>
        </authorList>
    </citation>
    <scope>NUCLEOTIDE SEQUENCE</scope>
    <source>
        <tissue evidence="3">Young leaves</tissue>
    </source>
</reference>
<evidence type="ECO:0000256" key="2">
    <source>
        <dbReference type="ARBA" id="ARBA00022737"/>
    </source>
</evidence>
<keyword evidence="4" id="KW-1185">Reference proteome</keyword>
<keyword evidence="2" id="KW-0677">Repeat</keyword>
<dbReference type="OrthoDB" id="191037at2759"/>
<evidence type="ECO:0000313" key="3">
    <source>
        <dbReference type="EMBL" id="KAJ4981960.1"/>
    </source>
</evidence>
<dbReference type="GO" id="GO:0005634">
    <property type="term" value="C:nucleus"/>
    <property type="evidence" value="ECO:0007669"/>
    <property type="project" value="TreeGrafter"/>
</dbReference>
<dbReference type="PANTHER" id="PTHR46122">
    <property type="entry name" value="GALACTOSE OXIDASE/KELCH REPEAT PROTEIN-RELATED"/>
    <property type="match status" value="1"/>
</dbReference>
<dbReference type="PANTHER" id="PTHR46122:SF6">
    <property type="entry name" value="OS04G0619300 PROTEIN"/>
    <property type="match status" value="1"/>
</dbReference>
<evidence type="ECO:0008006" key="5">
    <source>
        <dbReference type="Google" id="ProtNLM"/>
    </source>
</evidence>
<name>A0A9Q0R3W8_9MAGN</name>
<sequence length="191" mass="21236">MNHPCCLFGSSSYGEIVIVAGVNDKSGHLLKSTELYHSKLGAWKSLPVMNLPHIMCSGFFMDGKYYVIGGISGLAERWRRSPPLIAVVNNQRYAADLTTNEVNKYDKSNNTWNFVKRLPVRDDSNNKWGLAFKACGDKLLVVGGHRRTDGEVIVLHSWRPEDGNGEGPEWDVLSIRERAGGFVYNCAVMGC</sequence>
<proteinExistence type="predicted"/>
<evidence type="ECO:0000313" key="4">
    <source>
        <dbReference type="Proteomes" id="UP001141806"/>
    </source>
</evidence>
<evidence type="ECO:0000256" key="1">
    <source>
        <dbReference type="ARBA" id="ARBA00022441"/>
    </source>
</evidence>
<dbReference type="AlphaFoldDB" id="A0A9Q0R3W8"/>
<protein>
    <recommendedName>
        <fullName evidence="5">F-box/kelch-repeat protein</fullName>
    </recommendedName>
</protein>
<keyword evidence="1" id="KW-0880">Kelch repeat</keyword>